<proteinExistence type="predicted"/>
<organism evidence="3 4">
    <name type="scientific">Calothrix parasitica NIES-267</name>
    <dbReference type="NCBI Taxonomy" id="1973488"/>
    <lineage>
        <taxon>Bacteria</taxon>
        <taxon>Bacillati</taxon>
        <taxon>Cyanobacteriota</taxon>
        <taxon>Cyanophyceae</taxon>
        <taxon>Nostocales</taxon>
        <taxon>Calotrichaceae</taxon>
        <taxon>Calothrix</taxon>
    </lineage>
</organism>
<dbReference type="OrthoDB" id="444941at2"/>
<feature type="transmembrane region" description="Helical" evidence="1">
    <location>
        <begin position="792"/>
        <end position="810"/>
    </location>
</feature>
<name>A0A1Z4LK57_9CYAN</name>
<keyword evidence="4" id="KW-1185">Reference proteome</keyword>
<sequence length="816" mass="92846">MSNFNLKIQLIEKTCLFELAWGDGQQLNATLTYPQTIANSYNEWQQCYLKFYKNSFRGKVADIGTIAPPPIDWRAKLVEAETKFLSEFRHWLRSAELYQIRSIITNTNKTDSNESKTNASVIKIQNVEVFLTCNSLELERLPWEAWNIGSEFAVNSDIRIVRKPININEPNTIPIRHRKVRILAILGDDTGLGFAEEKKVLNSLKKVVDVKFIGWEPGKDINQLKQEIVDNLSDKIGWDILFFAGHSNEKSLTGGEIVIAPNTALFLNEIQTPLTIAKENGLQVAIFNSCSGLSIANKLIDLGFSQVAIMREPIHNQVAIEFFMQFSQALAEYKDVHQSLLEASEYLHKKNYNYPSSYLIPSLFRHPAANLFRIEPSGFKIIFKRLKPTRTEAIAISALSLISLLHPVQDLLLNQRLLLQAIYRQTTNQIAEQKKPEVVLLQIDNQSIQKSPIPIPDPRPMNREYIALLINKLTESNANIIGIDYLLGRNHGKNNEILAKSISNAIEKSDNPTYFVFPITFDKRGQKLETLSKIADSNSVLHGEIKTIDGYIPVLPVFDEDSEIKPFAYLLSLTRQLQSLPNPPKPKLNSQKNLEQNIYSYLQKTNNNQNTISELPRNRTKKLTALSYWLNQMWLHPIMDYSIPPSQVYRSIAAWELLENSNSKYNFENQIVIIAPGGYGEAGLSQNGQDNHKLPPAFAYWNKLENPANNTTVMIGSEVHAYLVHHLLNNRIVIPIPDIWMIFAAIFLGKVSSLYIHFDNSNGKLWLLGFGLLTITYGIVSLQIYISKLGLLLPWFLPSITFLFYVTSNLSKYKNE</sequence>
<keyword evidence="1" id="KW-1133">Transmembrane helix</keyword>
<feature type="transmembrane region" description="Helical" evidence="1">
    <location>
        <begin position="765"/>
        <end position="786"/>
    </location>
</feature>
<keyword evidence="1" id="KW-0472">Membrane</keyword>
<dbReference type="SMART" id="SM01080">
    <property type="entry name" value="CHASE2"/>
    <property type="match status" value="1"/>
</dbReference>
<dbReference type="EMBL" id="AP018227">
    <property type="protein sequence ID" value="BAY81595.1"/>
    <property type="molecule type" value="Genomic_DNA"/>
</dbReference>
<gene>
    <name evidence="3" type="ORF">NIES267_10720</name>
</gene>
<reference evidence="3 4" key="1">
    <citation type="submission" date="2017-06" db="EMBL/GenBank/DDBJ databases">
        <title>Genome sequencing of cyanobaciteial culture collection at National Institute for Environmental Studies (NIES).</title>
        <authorList>
            <person name="Hirose Y."/>
            <person name="Shimura Y."/>
            <person name="Fujisawa T."/>
            <person name="Nakamura Y."/>
            <person name="Kawachi M."/>
        </authorList>
    </citation>
    <scope>NUCLEOTIDE SEQUENCE [LARGE SCALE GENOMIC DNA]</scope>
    <source>
        <strain evidence="3 4">NIES-267</strain>
    </source>
</reference>
<accession>A0A1Z4LK57</accession>
<feature type="domain" description="CHASE2" evidence="2">
    <location>
        <begin position="419"/>
        <end position="756"/>
    </location>
</feature>
<feature type="transmembrane region" description="Helical" evidence="1">
    <location>
        <begin position="739"/>
        <end position="758"/>
    </location>
</feature>
<evidence type="ECO:0000313" key="3">
    <source>
        <dbReference type="EMBL" id="BAY81595.1"/>
    </source>
</evidence>
<keyword evidence="1" id="KW-0812">Transmembrane</keyword>
<dbReference type="Pfam" id="PF05226">
    <property type="entry name" value="CHASE2"/>
    <property type="match status" value="1"/>
</dbReference>
<protein>
    <submittedName>
        <fullName evidence="3">Putative Chase2 sensor protein</fullName>
    </submittedName>
</protein>
<dbReference type="Proteomes" id="UP000218418">
    <property type="component" value="Chromosome"/>
</dbReference>
<evidence type="ECO:0000256" key="1">
    <source>
        <dbReference type="SAM" id="Phobius"/>
    </source>
</evidence>
<evidence type="ECO:0000259" key="2">
    <source>
        <dbReference type="SMART" id="SM01080"/>
    </source>
</evidence>
<dbReference type="Pfam" id="PF12770">
    <property type="entry name" value="CHAT"/>
    <property type="match status" value="1"/>
</dbReference>
<dbReference type="InterPro" id="IPR024983">
    <property type="entry name" value="CHAT_dom"/>
</dbReference>
<dbReference type="AlphaFoldDB" id="A0A1Z4LK57"/>
<dbReference type="InterPro" id="IPR007890">
    <property type="entry name" value="CHASE2"/>
</dbReference>
<evidence type="ECO:0000313" key="4">
    <source>
        <dbReference type="Proteomes" id="UP000218418"/>
    </source>
</evidence>